<gene>
    <name evidence="1" type="ORF">KE626_01505</name>
</gene>
<dbReference type="Proteomes" id="UP000676386">
    <property type="component" value="Unassembled WGS sequence"/>
</dbReference>
<accession>A0ABS5ISP9</accession>
<reference evidence="1 2" key="1">
    <citation type="submission" date="2021-04" db="EMBL/GenBank/DDBJ databases">
        <title>Chitinophaga sp. nov., isolated from the rhizosphere soil.</title>
        <authorList>
            <person name="He S."/>
        </authorList>
    </citation>
    <scope>NUCLEOTIDE SEQUENCE [LARGE SCALE GENOMIC DNA]</scope>
    <source>
        <strain evidence="1 2">2R12</strain>
    </source>
</reference>
<dbReference type="Gene3D" id="2.40.128.640">
    <property type="match status" value="1"/>
</dbReference>
<organism evidence="1 2">
    <name type="scientific">Chitinophaga hostae</name>
    <dbReference type="NCBI Taxonomy" id="2831022"/>
    <lineage>
        <taxon>Bacteria</taxon>
        <taxon>Pseudomonadati</taxon>
        <taxon>Bacteroidota</taxon>
        <taxon>Chitinophagia</taxon>
        <taxon>Chitinophagales</taxon>
        <taxon>Chitinophagaceae</taxon>
        <taxon>Chitinophaga</taxon>
    </lineage>
</organism>
<dbReference type="InterPro" id="IPR007298">
    <property type="entry name" value="Cu-R_lipoprotein_NlpE"/>
</dbReference>
<protein>
    <submittedName>
        <fullName evidence="1">Copper resistance protein NlpE N-terminal domain-containing protein</fullName>
    </submittedName>
</protein>
<evidence type="ECO:0000313" key="1">
    <source>
        <dbReference type="EMBL" id="MBS0025976.1"/>
    </source>
</evidence>
<dbReference type="EMBL" id="JAGTXB010000001">
    <property type="protein sequence ID" value="MBS0025976.1"/>
    <property type="molecule type" value="Genomic_DNA"/>
</dbReference>
<evidence type="ECO:0000313" key="2">
    <source>
        <dbReference type="Proteomes" id="UP000676386"/>
    </source>
</evidence>
<dbReference type="PROSITE" id="PS51257">
    <property type="entry name" value="PROKAR_LIPOPROTEIN"/>
    <property type="match status" value="1"/>
</dbReference>
<dbReference type="Pfam" id="PF04170">
    <property type="entry name" value="NlpE"/>
    <property type="match status" value="1"/>
</dbReference>
<proteinExistence type="predicted"/>
<keyword evidence="2" id="KW-1185">Reference proteome</keyword>
<comment type="caution">
    <text evidence="1">The sequence shown here is derived from an EMBL/GenBank/DDBJ whole genome shotgun (WGS) entry which is preliminary data.</text>
</comment>
<sequence>MKYLPLLLICTVLAACQHKGSSGVADNPDNVAGTDTATWVTYSGTLPCADCEGIITELSLHRPPDTQFKMTETYQGKNQTLRSEGTYSIVHGIPSDPGATMILINPEKDKNLQRYLQQVDEHELKLLDSDQKTIESNLNYTLKKVL</sequence>
<name>A0ABS5ISP9_9BACT</name>
<dbReference type="RefSeq" id="WP_211971120.1">
    <property type="nucleotide sequence ID" value="NZ_CBFHAM010000027.1"/>
</dbReference>